<proteinExistence type="predicted"/>
<keyword evidence="3" id="KW-1185">Reference proteome</keyword>
<dbReference type="EMBL" id="ML977644">
    <property type="protein sequence ID" value="KAF1995188.1"/>
    <property type="molecule type" value="Genomic_DNA"/>
</dbReference>
<organism evidence="2 3">
    <name type="scientific">Amniculicola lignicola CBS 123094</name>
    <dbReference type="NCBI Taxonomy" id="1392246"/>
    <lineage>
        <taxon>Eukaryota</taxon>
        <taxon>Fungi</taxon>
        <taxon>Dikarya</taxon>
        <taxon>Ascomycota</taxon>
        <taxon>Pezizomycotina</taxon>
        <taxon>Dothideomycetes</taxon>
        <taxon>Pleosporomycetidae</taxon>
        <taxon>Pleosporales</taxon>
        <taxon>Amniculicolaceae</taxon>
        <taxon>Amniculicola</taxon>
    </lineage>
</organism>
<protein>
    <submittedName>
        <fullName evidence="2">Uncharacterized protein</fullName>
    </submittedName>
</protein>
<evidence type="ECO:0000313" key="2">
    <source>
        <dbReference type="EMBL" id="KAF1995188.1"/>
    </source>
</evidence>
<evidence type="ECO:0000256" key="1">
    <source>
        <dbReference type="SAM" id="MobiDB-lite"/>
    </source>
</evidence>
<name>A0A6A5W2E9_9PLEO</name>
<dbReference type="AlphaFoldDB" id="A0A6A5W2E9"/>
<dbReference type="Proteomes" id="UP000799779">
    <property type="component" value="Unassembled WGS sequence"/>
</dbReference>
<feature type="compositionally biased region" description="Polar residues" evidence="1">
    <location>
        <begin position="303"/>
        <end position="320"/>
    </location>
</feature>
<accession>A0A6A5W2E9</accession>
<feature type="compositionally biased region" description="Low complexity" evidence="1">
    <location>
        <begin position="330"/>
        <end position="345"/>
    </location>
</feature>
<reference evidence="2" key="1">
    <citation type="journal article" date="2020" name="Stud. Mycol.">
        <title>101 Dothideomycetes genomes: a test case for predicting lifestyles and emergence of pathogens.</title>
        <authorList>
            <person name="Haridas S."/>
            <person name="Albert R."/>
            <person name="Binder M."/>
            <person name="Bloem J."/>
            <person name="Labutti K."/>
            <person name="Salamov A."/>
            <person name="Andreopoulos B."/>
            <person name="Baker S."/>
            <person name="Barry K."/>
            <person name="Bills G."/>
            <person name="Bluhm B."/>
            <person name="Cannon C."/>
            <person name="Castanera R."/>
            <person name="Culley D."/>
            <person name="Daum C."/>
            <person name="Ezra D."/>
            <person name="Gonzalez J."/>
            <person name="Henrissat B."/>
            <person name="Kuo A."/>
            <person name="Liang C."/>
            <person name="Lipzen A."/>
            <person name="Lutzoni F."/>
            <person name="Magnuson J."/>
            <person name="Mondo S."/>
            <person name="Nolan M."/>
            <person name="Ohm R."/>
            <person name="Pangilinan J."/>
            <person name="Park H.-J."/>
            <person name="Ramirez L."/>
            <person name="Alfaro M."/>
            <person name="Sun H."/>
            <person name="Tritt A."/>
            <person name="Yoshinaga Y."/>
            <person name="Zwiers L.-H."/>
            <person name="Turgeon B."/>
            <person name="Goodwin S."/>
            <person name="Spatafora J."/>
            <person name="Crous P."/>
            <person name="Grigoriev I."/>
        </authorList>
    </citation>
    <scope>NUCLEOTIDE SEQUENCE</scope>
    <source>
        <strain evidence="2">CBS 123094</strain>
    </source>
</reference>
<sequence length="426" mass="45513">MAPNLFGSAKSSGEDLASGPCEKPKQAVLAMYELVVKQKLPESEMLTVTDAKGHQWKVLRVLATSVSSTIYSLVYVGDVVYPSLNLAYPSPFEPVLIDIFVDFLTSGIYAAARDPRPSEKQLQVLDKATRDVWKKMRFVVQQVHVYAFAEKIGCKLLQDASLKLIHLFPVSNDFSDFQAAVAIVFDQEKLKDESGELKKLMGTVGAKYHSVWAIKRTEAFADILSNTPGYAKQLLKATAATAVSFTSSPMFGHGPIPRGSSSQAFGIRLTSAPVPPPKSVNPPTSATQTLIPGLFGAAPSPAVQASPTSPYTRPDSTALTPGSFGWITRPQSSAQAAPTSPSSCPSLTFSNLVPVKGFGYTTGPQSSTPAAPVSSFNGFGSSGVKRPFSAVESTSGHNHIVPGHEARDAARPPLGSQARFKREPHY</sequence>
<gene>
    <name evidence="2" type="ORF">P154DRAFT_624188</name>
</gene>
<evidence type="ECO:0000313" key="3">
    <source>
        <dbReference type="Proteomes" id="UP000799779"/>
    </source>
</evidence>
<feature type="region of interest" description="Disordered" evidence="1">
    <location>
        <begin position="387"/>
        <end position="426"/>
    </location>
</feature>
<feature type="region of interest" description="Disordered" evidence="1">
    <location>
        <begin position="275"/>
        <end position="345"/>
    </location>
</feature>